<dbReference type="InterPro" id="IPR046219">
    <property type="entry name" value="DUF6252"/>
</dbReference>
<accession>A0A7Y9C570</accession>
<organism evidence="1 2">
    <name type="scientific">Flavobacterium agri</name>
    <dbReference type="NCBI Taxonomy" id="2743471"/>
    <lineage>
        <taxon>Bacteria</taxon>
        <taxon>Pseudomonadati</taxon>
        <taxon>Bacteroidota</taxon>
        <taxon>Flavobacteriia</taxon>
        <taxon>Flavobacteriales</taxon>
        <taxon>Flavobacteriaceae</taxon>
        <taxon>Flavobacterium</taxon>
    </lineage>
</organism>
<protein>
    <submittedName>
        <fullName evidence="1">Membrane lipoprotein lipid attachment site-containing protein</fullName>
    </submittedName>
</protein>
<dbReference type="Proteomes" id="UP000535020">
    <property type="component" value="Unassembled WGS sequence"/>
</dbReference>
<evidence type="ECO:0000313" key="1">
    <source>
        <dbReference type="EMBL" id="NYA70665.1"/>
    </source>
</evidence>
<dbReference type="Pfam" id="PF19765">
    <property type="entry name" value="DUF6252"/>
    <property type="match status" value="1"/>
</dbReference>
<dbReference type="AlphaFoldDB" id="A0A7Y9C570"/>
<comment type="caution">
    <text evidence="1">The sequence shown here is derived from an EMBL/GenBank/DDBJ whole genome shotgun (WGS) entry which is preliminary data.</text>
</comment>
<keyword evidence="2" id="KW-1185">Reference proteome</keyword>
<reference evidence="1 2" key="1">
    <citation type="submission" date="2020-07" db="EMBL/GenBank/DDBJ databases">
        <authorList>
            <person name="Sun Q."/>
        </authorList>
    </citation>
    <scope>NUCLEOTIDE SEQUENCE [LARGE SCALE GENOMIC DNA]</scope>
    <source>
        <strain evidence="1 2">MAH-1</strain>
    </source>
</reference>
<dbReference type="EMBL" id="JACBJI010000002">
    <property type="protein sequence ID" value="NYA70665.1"/>
    <property type="molecule type" value="Genomic_DNA"/>
</dbReference>
<dbReference type="RefSeq" id="WP_176005487.1">
    <property type="nucleotide sequence ID" value="NZ_JABWMI010000008.1"/>
</dbReference>
<keyword evidence="1" id="KW-0449">Lipoprotein</keyword>
<gene>
    <name evidence="1" type="ORF">HZF10_07015</name>
</gene>
<name>A0A7Y9C570_9FLAO</name>
<sequence length="162" mass="17246">MKKIFLLLFTAVALSSCTEDIRDNSPSLEGLRNGSRWRAPGVTATLGSGGDLTISGGNQFETLTLNVPSANAATYTLGTSENKKATFVVIGDSGTKTFATGTGIGNGEIEIEVYDEVKRTITGTFRFNAIDEDAVDPENPTAAETTNFIEGHFYKVPVYPAL</sequence>
<evidence type="ECO:0000313" key="2">
    <source>
        <dbReference type="Proteomes" id="UP000535020"/>
    </source>
</evidence>
<proteinExistence type="predicted"/>
<dbReference type="PROSITE" id="PS51257">
    <property type="entry name" value="PROKAR_LIPOPROTEIN"/>
    <property type="match status" value="1"/>
</dbReference>